<dbReference type="Proteomes" id="UP001320159">
    <property type="component" value="Unassembled WGS sequence"/>
</dbReference>
<keyword evidence="1" id="KW-0472">Membrane</keyword>
<feature type="transmembrane region" description="Helical" evidence="1">
    <location>
        <begin position="29"/>
        <end position="47"/>
    </location>
</feature>
<comment type="caution">
    <text evidence="2">The sequence shown here is derived from an EMBL/GenBank/DDBJ whole genome shotgun (WGS) entry which is preliminary data.</text>
</comment>
<dbReference type="RefSeq" id="WP_230742937.1">
    <property type="nucleotide sequence ID" value="NZ_PGCK01000013.1"/>
</dbReference>
<keyword evidence="1" id="KW-1133">Transmembrane helix</keyword>
<feature type="transmembrane region" description="Helical" evidence="1">
    <location>
        <begin position="68"/>
        <end position="91"/>
    </location>
</feature>
<sequence>MFKTEESRISIIILLTFALLLLTGIYPQYVLYTTVAFLIVIAALTVYQKIVKKRVMKYEQYDERTERCSLLATRNGFLVAIVMMALSAVLIKLGSTMDMFDMLQMIWGLSIGTYMLSYLYYKKMD</sequence>
<name>A0AAP2RH17_9EURY</name>
<reference evidence="2 3" key="1">
    <citation type="submission" date="2017-11" db="EMBL/GenBank/DDBJ databases">
        <title>Isolation and Characterization of Family Methanocellaceae Species from Potential Methane Hydrate Area Offshore Southwestern Taiwan.</title>
        <authorList>
            <person name="Zhang W.-L."/>
            <person name="Chen W.-C."/>
            <person name="Lai M.-C."/>
            <person name="Chen S.-C."/>
        </authorList>
    </citation>
    <scope>NUCLEOTIDE SEQUENCE [LARGE SCALE GENOMIC DNA]</scope>
    <source>
        <strain evidence="2 3">CWC-04</strain>
    </source>
</reference>
<feature type="transmembrane region" description="Helical" evidence="1">
    <location>
        <begin position="7"/>
        <end position="23"/>
    </location>
</feature>
<evidence type="ECO:0000313" key="3">
    <source>
        <dbReference type="Proteomes" id="UP001320159"/>
    </source>
</evidence>
<gene>
    <name evidence="2" type="ORF">CUJ83_13800</name>
</gene>
<feature type="transmembrane region" description="Helical" evidence="1">
    <location>
        <begin position="103"/>
        <end position="121"/>
    </location>
</feature>
<accession>A0AAP2RH17</accession>
<organism evidence="2 3">
    <name type="scientific">Methanooceanicella nereidis</name>
    <dbReference type="NCBI Taxonomy" id="2052831"/>
    <lineage>
        <taxon>Archaea</taxon>
        <taxon>Methanobacteriati</taxon>
        <taxon>Methanobacteriota</taxon>
        <taxon>Stenosarchaea group</taxon>
        <taxon>Methanomicrobia</taxon>
        <taxon>Methanocellales</taxon>
        <taxon>Methanocellaceae</taxon>
        <taxon>Methanooceanicella</taxon>
    </lineage>
</organism>
<evidence type="ECO:0000313" key="2">
    <source>
        <dbReference type="EMBL" id="MCD1296072.1"/>
    </source>
</evidence>
<keyword evidence="3" id="KW-1185">Reference proteome</keyword>
<protein>
    <submittedName>
        <fullName evidence="2">Uncharacterized protein</fullName>
    </submittedName>
</protein>
<dbReference type="EMBL" id="PGCK01000013">
    <property type="protein sequence ID" value="MCD1296072.1"/>
    <property type="molecule type" value="Genomic_DNA"/>
</dbReference>
<keyword evidence="1" id="KW-0812">Transmembrane</keyword>
<dbReference type="AlphaFoldDB" id="A0AAP2RH17"/>
<evidence type="ECO:0000256" key="1">
    <source>
        <dbReference type="SAM" id="Phobius"/>
    </source>
</evidence>
<proteinExistence type="predicted"/>